<dbReference type="Gene3D" id="3.40.710.10">
    <property type="entry name" value="DD-peptidase/beta-lactamase superfamily"/>
    <property type="match status" value="1"/>
</dbReference>
<dbReference type="SUPFAM" id="SSF56601">
    <property type="entry name" value="beta-lactamase/transpeptidase-like"/>
    <property type="match status" value="1"/>
</dbReference>
<evidence type="ECO:0000313" key="2">
    <source>
        <dbReference type="EMBL" id="MFC0674375.1"/>
    </source>
</evidence>
<evidence type="ECO:0000313" key="3">
    <source>
        <dbReference type="Proteomes" id="UP001589793"/>
    </source>
</evidence>
<keyword evidence="3" id="KW-1185">Reference proteome</keyword>
<dbReference type="PANTHER" id="PTHR43283">
    <property type="entry name" value="BETA-LACTAMASE-RELATED"/>
    <property type="match status" value="1"/>
</dbReference>
<name>A0ABV6RBK5_9MICO</name>
<dbReference type="InterPro" id="IPR012338">
    <property type="entry name" value="Beta-lactam/transpept-like"/>
</dbReference>
<reference evidence="2 3" key="1">
    <citation type="submission" date="2024-09" db="EMBL/GenBank/DDBJ databases">
        <authorList>
            <person name="Sun Q."/>
            <person name="Mori K."/>
        </authorList>
    </citation>
    <scope>NUCLEOTIDE SEQUENCE [LARGE SCALE GENOMIC DNA]</scope>
    <source>
        <strain evidence="2 3">CICC 10874</strain>
    </source>
</reference>
<feature type="domain" description="Beta-lactamase-related" evidence="1">
    <location>
        <begin position="43"/>
        <end position="316"/>
    </location>
</feature>
<dbReference type="PANTHER" id="PTHR43283:SF7">
    <property type="entry name" value="BETA-LACTAMASE-RELATED DOMAIN-CONTAINING PROTEIN"/>
    <property type="match status" value="1"/>
</dbReference>
<dbReference type="InterPro" id="IPR001466">
    <property type="entry name" value="Beta-lactam-related"/>
</dbReference>
<gene>
    <name evidence="2" type="ORF">ACFFF6_10460</name>
</gene>
<dbReference type="Pfam" id="PF00144">
    <property type="entry name" value="Beta-lactamase"/>
    <property type="match status" value="1"/>
</dbReference>
<dbReference type="InterPro" id="IPR050789">
    <property type="entry name" value="Diverse_Enzym_Activities"/>
</dbReference>
<evidence type="ECO:0000259" key="1">
    <source>
        <dbReference type="Pfam" id="PF00144"/>
    </source>
</evidence>
<dbReference type="GO" id="GO:0016787">
    <property type="term" value="F:hydrolase activity"/>
    <property type="evidence" value="ECO:0007669"/>
    <property type="project" value="UniProtKB-KW"/>
</dbReference>
<proteinExistence type="predicted"/>
<dbReference type="EMBL" id="JBHLSV010000011">
    <property type="protein sequence ID" value="MFC0674375.1"/>
    <property type="molecule type" value="Genomic_DNA"/>
</dbReference>
<dbReference type="Proteomes" id="UP001589793">
    <property type="component" value="Unassembled WGS sequence"/>
</dbReference>
<keyword evidence="2" id="KW-0378">Hydrolase</keyword>
<dbReference type="EC" id="3.-.-.-" evidence="2"/>
<accession>A0ABV6RBK5</accession>
<dbReference type="RefSeq" id="WP_376980410.1">
    <property type="nucleotide sequence ID" value="NZ_JBHLSV010000011.1"/>
</dbReference>
<organism evidence="2 3">
    <name type="scientific">Brachybacterium hainanense</name>
    <dbReference type="NCBI Taxonomy" id="1541174"/>
    <lineage>
        <taxon>Bacteria</taxon>
        <taxon>Bacillati</taxon>
        <taxon>Actinomycetota</taxon>
        <taxon>Actinomycetes</taxon>
        <taxon>Micrococcales</taxon>
        <taxon>Dermabacteraceae</taxon>
        <taxon>Brachybacterium</taxon>
    </lineage>
</organism>
<comment type="caution">
    <text evidence="2">The sequence shown here is derived from an EMBL/GenBank/DDBJ whole genome shotgun (WGS) entry which is preliminary data.</text>
</comment>
<protein>
    <submittedName>
        <fullName evidence="2">Serine hydrolase domain-containing protein</fullName>
        <ecNumber evidence="2">3.-.-.-</ecNumber>
    </submittedName>
</protein>
<sequence>MSGTSRHPDGDGTQVHLGPLVEAVGRQGLGVRAIHVHRAGTPEKADAVHRFVEDTVENVYSVSKTVTALGVGIAAEEGLLAPDDLLVDHLDGMSDLPREALGEGVDRIRLRHLLSMTGGSPVLMFEQEERDDPDPAALFLGADVEHEPGSRFVYSNGGVHMLARVVEARSGLTLRDYLMPRLFEPLGIVNPQWHTTVDGSTWGATGLHLRSGDMARIGALLLARGTWSGVGGGADGASQQLVPGSWIDRLHAEAAWVSTGDADPENRQYGWGVWRCTPEGAWRADGAYGQFLVVLPEQGAVVTVSSRHEDSPTQDILRAIWEHLLPQL</sequence>